<dbReference type="Proteomes" id="UP000316726">
    <property type="component" value="Chromosome 6"/>
</dbReference>
<evidence type="ECO:0000256" key="1">
    <source>
        <dbReference type="ARBA" id="ARBA00001946"/>
    </source>
</evidence>
<dbReference type="Pfam" id="PF00459">
    <property type="entry name" value="Inositol_P"/>
    <property type="match status" value="1"/>
</dbReference>
<dbReference type="Gene3D" id="3.40.190.80">
    <property type="match status" value="1"/>
</dbReference>
<dbReference type="PANTHER" id="PTHR43200:SF6">
    <property type="entry name" value="3'(2'),5'-BISPHOSPHATE NUCLEOTIDASE"/>
    <property type="match status" value="1"/>
</dbReference>
<sequence>MVRGSALQVTATSFARAPAQPGWKTAPSSSGRRRQRGCTTRLRAVADGEIDPKIVKVANKVADAASKVTRKYFRYSPAMSSISLELKEDESPVTIADKEAEKAMREVIEDYFPGHSIYGEEYGCHVPGRESGTEEAKMVWVLDPIDGTKSFITGKPLFGTLIALVCDGEPILGIIDQPILGERWVGVKGQKTQFNHKDVGVRECDSLGSAYLYATSPDMFQGSTALSFEHVCTKVRTPLYGCDCYAYGLLSMGFCDVVCEADMKPFDYMALVPIVQGAGGVITDWNGNPFDNFDLSNVEATEVIAAGDEGVHKEALEALNFEEQRHSDVAQVM</sequence>
<gene>
    <name evidence="8" type="ORF">A3770_06p42980</name>
</gene>
<feature type="binding site" evidence="6">
    <location>
        <position position="145"/>
    </location>
    <ligand>
        <name>Mg(2+)</name>
        <dbReference type="ChEBI" id="CHEBI:18420"/>
        <label>1</label>
        <note>catalytic</note>
    </ligand>
</feature>
<dbReference type="GO" id="GO:0000105">
    <property type="term" value="P:L-histidine biosynthetic process"/>
    <property type="evidence" value="ECO:0007669"/>
    <property type="project" value="TreeGrafter"/>
</dbReference>
<evidence type="ECO:0000256" key="7">
    <source>
        <dbReference type="SAM" id="MobiDB-lite"/>
    </source>
</evidence>
<reference evidence="8 9" key="1">
    <citation type="submission" date="2018-07" db="EMBL/GenBank/DDBJ databases">
        <title>The complete nuclear genome of the prasinophyte Chloropicon primus (CCMP1205).</title>
        <authorList>
            <person name="Pombert J.-F."/>
            <person name="Otis C."/>
            <person name="Turmel M."/>
            <person name="Lemieux C."/>
        </authorList>
    </citation>
    <scope>NUCLEOTIDE SEQUENCE [LARGE SCALE GENOMIC DNA]</scope>
    <source>
        <strain evidence="8 9">CCMP1205</strain>
    </source>
</reference>
<evidence type="ECO:0000256" key="3">
    <source>
        <dbReference type="ARBA" id="ARBA00022723"/>
    </source>
</evidence>
<keyword evidence="4" id="KW-0378">Hydrolase</keyword>
<feature type="region of interest" description="Disordered" evidence="7">
    <location>
        <begin position="18"/>
        <end position="37"/>
    </location>
</feature>
<feature type="binding site" evidence="6">
    <location>
        <position position="143"/>
    </location>
    <ligand>
        <name>Mg(2+)</name>
        <dbReference type="ChEBI" id="CHEBI:18420"/>
        <label>1</label>
        <note>catalytic</note>
    </ligand>
</feature>
<dbReference type="PROSITE" id="PS00629">
    <property type="entry name" value="IMP_1"/>
    <property type="match status" value="1"/>
</dbReference>
<feature type="binding site" evidence="6">
    <location>
        <position position="120"/>
    </location>
    <ligand>
        <name>Mg(2+)</name>
        <dbReference type="ChEBI" id="CHEBI:18420"/>
        <label>1</label>
        <note>catalytic</note>
    </ligand>
</feature>
<dbReference type="InterPro" id="IPR051090">
    <property type="entry name" value="Inositol_monoP_superfamily"/>
</dbReference>
<organism evidence="8 9">
    <name type="scientific">Chloropicon primus</name>
    <dbReference type="NCBI Taxonomy" id="1764295"/>
    <lineage>
        <taxon>Eukaryota</taxon>
        <taxon>Viridiplantae</taxon>
        <taxon>Chlorophyta</taxon>
        <taxon>Chloropicophyceae</taxon>
        <taxon>Chloropicales</taxon>
        <taxon>Chloropicaceae</taxon>
        <taxon>Chloropicon</taxon>
    </lineage>
</organism>
<feature type="binding site" evidence="6">
    <location>
        <position position="146"/>
    </location>
    <ligand>
        <name>Mg(2+)</name>
        <dbReference type="ChEBI" id="CHEBI:18420"/>
        <label>1</label>
        <note>catalytic</note>
    </ligand>
</feature>
<comment type="cofactor">
    <cofactor evidence="1 6">
        <name>Mg(2+)</name>
        <dbReference type="ChEBI" id="CHEBI:18420"/>
    </cofactor>
</comment>
<evidence type="ECO:0000256" key="5">
    <source>
        <dbReference type="ARBA" id="ARBA00022842"/>
    </source>
</evidence>
<evidence type="ECO:0000256" key="2">
    <source>
        <dbReference type="ARBA" id="ARBA00009759"/>
    </source>
</evidence>
<dbReference type="PANTHER" id="PTHR43200">
    <property type="entry name" value="PHOSPHATASE"/>
    <property type="match status" value="1"/>
</dbReference>
<evidence type="ECO:0000313" key="9">
    <source>
        <dbReference type="Proteomes" id="UP000316726"/>
    </source>
</evidence>
<dbReference type="FunFam" id="3.30.540.10:FF:000030">
    <property type="entry name" value="Inositol monophosphatase"/>
    <property type="match status" value="1"/>
</dbReference>
<dbReference type="EMBL" id="CP031039">
    <property type="protein sequence ID" value="QDZ21780.1"/>
    <property type="molecule type" value="Genomic_DNA"/>
</dbReference>
<keyword evidence="3 6" id="KW-0479">Metal-binding</keyword>
<dbReference type="AlphaFoldDB" id="A0A5B8MQX9"/>
<evidence type="ECO:0000256" key="4">
    <source>
        <dbReference type="ARBA" id="ARBA00022801"/>
    </source>
</evidence>
<keyword evidence="9" id="KW-1185">Reference proteome</keyword>
<dbReference type="GO" id="GO:0046872">
    <property type="term" value="F:metal ion binding"/>
    <property type="evidence" value="ECO:0007669"/>
    <property type="project" value="UniProtKB-KW"/>
</dbReference>
<dbReference type="SUPFAM" id="SSF56655">
    <property type="entry name" value="Carbohydrate phosphatase"/>
    <property type="match status" value="1"/>
</dbReference>
<keyword evidence="5 6" id="KW-0460">Magnesium</keyword>
<dbReference type="InterPro" id="IPR000760">
    <property type="entry name" value="Inositol_monophosphatase-like"/>
</dbReference>
<dbReference type="InterPro" id="IPR020583">
    <property type="entry name" value="Inositol_monoP_metal-BS"/>
</dbReference>
<name>A0A5B8MQX9_9CHLO</name>
<dbReference type="STRING" id="1764295.A0A5B8MQX9"/>
<comment type="similarity">
    <text evidence="2">Belongs to the inositol monophosphatase superfamily.</text>
</comment>
<evidence type="ECO:0000313" key="8">
    <source>
        <dbReference type="EMBL" id="QDZ21780.1"/>
    </source>
</evidence>
<dbReference type="Gene3D" id="3.30.540.10">
    <property type="entry name" value="Fructose-1,6-Bisphosphatase, subunit A, domain 1"/>
    <property type="match status" value="1"/>
</dbReference>
<proteinExistence type="inferred from homology"/>
<dbReference type="CDD" id="cd01641">
    <property type="entry name" value="Bacterial_IMPase_like_1"/>
    <property type="match status" value="1"/>
</dbReference>
<evidence type="ECO:0000256" key="6">
    <source>
        <dbReference type="PIRSR" id="PIRSR600760-2"/>
    </source>
</evidence>
<dbReference type="PRINTS" id="PR00377">
    <property type="entry name" value="IMPHPHTASES"/>
</dbReference>
<accession>A0A5B8MQX9</accession>
<protein>
    <submittedName>
        <fullName evidence="8">Inositol monophosphatase</fullName>
    </submittedName>
</protein>
<feature type="binding site" evidence="6">
    <location>
        <position position="267"/>
    </location>
    <ligand>
        <name>Mg(2+)</name>
        <dbReference type="ChEBI" id="CHEBI:18420"/>
        <label>1</label>
        <note>catalytic</note>
    </ligand>
</feature>
<dbReference type="GO" id="GO:0016791">
    <property type="term" value="F:phosphatase activity"/>
    <property type="evidence" value="ECO:0007669"/>
    <property type="project" value="UniProtKB-ARBA"/>
</dbReference>
<dbReference type="OrthoDB" id="10254945at2759"/>